<dbReference type="OrthoDB" id="5857104at2759"/>
<dbReference type="InterPro" id="IPR001650">
    <property type="entry name" value="Helicase_C-like"/>
</dbReference>
<gene>
    <name evidence="6" type="primary">LOC112294534</name>
    <name evidence="5" type="ORF">PHYPA_022327</name>
</gene>
<dbReference type="SMART" id="SM00490">
    <property type="entry name" value="HELICc"/>
    <property type="match status" value="1"/>
</dbReference>
<evidence type="ECO:0000313" key="5">
    <source>
        <dbReference type="EMBL" id="PNR36476.1"/>
    </source>
</evidence>
<dbReference type="SUPFAM" id="SSF52540">
    <property type="entry name" value="P-loop containing nucleoside triphosphate hydrolases"/>
    <property type="match status" value="2"/>
</dbReference>
<name>A0A2K1J4M6_PHYPA</name>
<feature type="domain" description="Helicase C-terminal" evidence="4">
    <location>
        <begin position="567"/>
        <end position="733"/>
    </location>
</feature>
<sequence>MVFKRKSAGRNGDQPRKRGRWAKRSPVAEEKDEAKEQAKEVIEQVSGEGTAAAPLKIKEDDVAADEKGHAESPVSVLCDEGVSVATDDVVVTEKMLEEEKRLAEIRAAEEAAEAEALLKAAPDMDESSFSKLDQLLNQTKMYSEFLLERMDDIALAPDEQEEGGKGDVKDTEKKGGGRRGAAGKAKKAKEAKEAMDAQIARVEGEAEEEVVLEDTKFMTEEERNYKEQQEICPLLTGGRLKGYQLKGIKWMISLWQNGLNGILADQMGLGKTVQTIGLLSHLKGKKMHGPFLIVGPLSTLSNWVSEIKRFVPSMNVLLYHSSEGRVGREKLRRQHMPTSVPKESFPVIVTSFEVAMNDRRFLAKYKWKYIIVDEGHRLKNCDCKLLRELKQLSAENLLLLTGTPLQNNLPELWSLLNFILPNIFTSLQEFQSWFDIAGKASGNNNALESRKVQVVSKLHHILRPFLLRRLKSEVEKSLPKKKEIILYTPMTEKQKAFNDHLVAKTLNEYFAEKGNSSGAMLKAQLNSVCMQLRKNCNHPDLFHSHFEDDINYPPVDELVAQCAKFKLMDRLLVKLRERGHKVLIFSQMTKILDLLEYYLEERGHNPCRIDGGVQQSVRQEQIRSFNEEKSRFVFLLSTRAGGLGINLTAADTVILYDSDWNPHMDMQAMDRCHRIGQTRPVHVYRLATAKSVECHMLKVATGKLKLEHLVIEKGHFKQEKEPSKTVLQEKDLVAILTCNQGEEEEYVQSREISEEDLAIAMDRRELVIGTEECIKQGIPLLPKRGPGWEEVFQGGSDGNLLSSIEGYRKVAQTAAAS</sequence>
<organism evidence="5">
    <name type="scientific">Physcomitrium patens</name>
    <name type="common">Spreading-leaved earth moss</name>
    <name type="synonym">Physcomitrella patens</name>
    <dbReference type="NCBI Taxonomy" id="3218"/>
    <lineage>
        <taxon>Eukaryota</taxon>
        <taxon>Viridiplantae</taxon>
        <taxon>Streptophyta</taxon>
        <taxon>Embryophyta</taxon>
        <taxon>Bryophyta</taxon>
        <taxon>Bryophytina</taxon>
        <taxon>Bryopsida</taxon>
        <taxon>Funariidae</taxon>
        <taxon>Funariales</taxon>
        <taxon>Funariaceae</taxon>
        <taxon>Physcomitrium</taxon>
    </lineage>
</organism>
<dbReference type="InterPro" id="IPR038718">
    <property type="entry name" value="SNF2-like_sf"/>
</dbReference>
<feature type="region of interest" description="Disordered" evidence="2">
    <location>
        <begin position="156"/>
        <end position="190"/>
    </location>
</feature>
<keyword evidence="7" id="KW-1185">Reference proteome</keyword>
<evidence type="ECO:0000256" key="2">
    <source>
        <dbReference type="SAM" id="MobiDB-lite"/>
    </source>
</evidence>
<dbReference type="PaxDb" id="3218-PP1S65_183V6.1"/>
<feature type="domain" description="Helicase ATP-binding" evidence="3">
    <location>
        <begin position="252"/>
        <end position="422"/>
    </location>
</feature>
<dbReference type="GO" id="GO:0005524">
    <property type="term" value="F:ATP binding"/>
    <property type="evidence" value="ECO:0007669"/>
    <property type="project" value="InterPro"/>
</dbReference>
<dbReference type="PANTHER" id="PTHR10799">
    <property type="entry name" value="SNF2/RAD54 HELICASE FAMILY"/>
    <property type="match status" value="1"/>
</dbReference>
<keyword evidence="1" id="KW-0378">Hydrolase</keyword>
<dbReference type="GeneID" id="112294534"/>
<feature type="region of interest" description="Disordered" evidence="2">
    <location>
        <begin position="1"/>
        <end position="72"/>
    </location>
</feature>
<dbReference type="FunCoup" id="A0A2K1J4M6">
    <property type="interactions" value="1272"/>
</dbReference>
<dbReference type="Gene3D" id="3.40.50.10810">
    <property type="entry name" value="Tandem AAA-ATPase domain"/>
    <property type="match status" value="1"/>
</dbReference>
<dbReference type="Gramene" id="Pp3c17_19520V3.2">
    <property type="protein sequence ID" value="Pp3c17_19520V3.2"/>
    <property type="gene ID" value="Pp3c17_19520"/>
</dbReference>
<accession>A0A2K1J4M6</accession>
<dbReference type="SMR" id="A0A2K1J4M6"/>
<dbReference type="EnsemblPlants" id="Pp3c17_19520V3.2">
    <property type="protein sequence ID" value="Pp3c17_19520V3.2"/>
    <property type="gene ID" value="Pp3c17_19520"/>
</dbReference>
<dbReference type="RefSeq" id="XP_024400851.1">
    <property type="nucleotide sequence ID" value="XM_024545083.2"/>
</dbReference>
<dbReference type="PROSITE" id="PS51192">
    <property type="entry name" value="HELICASE_ATP_BIND_1"/>
    <property type="match status" value="1"/>
</dbReference>
<dbReference type="OMA" id="WNICRID"/>
<dbReference type="GO" id="GO:0031507">
    <property type="term" value="P:heterochromatin formation"/>
    <property type="evidence" value="ECO:0000318"/>
    <property type="project" value="GO_Central"/>
</dbReference>
<evidence type="ECO:0000259" key="3">
    <source>
        <dbReference type="PROSITE" id="PS51192"/>
    </source>
</evidence>
<dbReference type="GO" id="GO:0000785">
    <property type="term" value="C:chromatin"/>
    <property type="evidence" value="ECO:0000318"/>
    <property type="project" value="GO_Central"/>
</dbReference>
<dbReference type="Pfam" id="PF00176">
    <property type="entry name" value="SNF2-rel_dom"/>
    <property type="match status" value="1"/>
</dbReference>
<dbReference type="Gene3D" id="3.40.50.300">
    <property type="entry name" value="P-loop containing nucleotide triphosphate hydrolases"/>
    <property type="match status" value="1"/>
</dbReference>
<reference evidence="6" key="3">
    <citation type="submission" date="2020-12" db="UniProtKB">
        <authorList>
            <consortium name="EnsemblPlants"/>
        </authorList>
    </citation>
    <scope>IDENTIFICATION</scope>
</reference>
<dbReference type="AlphaFoldDB" id="A0A2K1J4M6"/>
<dbReference type="GO" id="GO:0005634">
    <property type="term" value="C:nucleus"/>
    <property type="evidence" value="ECO:0000318"/>
    <property type="project" value="GO_Central"/>
</dbReference>
<proteinExistence type="predicted"/>
<dbReference type="InterPro" id="IPR000330">
    <property type="entry name" value="SNF2_N"/>
</dbReference>
<dbReference type="GO" id="GO:0016787">
    <property type="term" value="F:hydrolase activity"/>
    <property type="evidence" value="ECO:0007669"/>
    <property type="project" value="UniProtKB-KW"/>
</dbReference>
<dbReference type="SMART" id="SM00487">
    <property type="entry name" value="DEXDc"/>
    <property type="match status" value="1"/>
</dbReference>
<dbReference type="Proteomes" id="UP000006727">
    <property type="component" value="Chromosome 17"/>
</dbReference>
<reference evidence="5 7" key="2">
    <citation type="journal article" date="2018" name="Plant J.">
        <title>The Physcomitrella patens chromosome-scale assembly reveals moss genome structure and evolution.</title>
        <authorList>
            <person name="Lang D."/>
            <person name="Ullrich K.K."/>
            <person name="Murat F."/>
            <person name="Fuchs J."/>
            <person name="Jenkins J."/>
            <person name="Haas F.B."/>
            <person name="Piednoel M."/>
            <person name="Gundlach H."/>
            <person name="Van Bel M."/>
            <person name="Meyberg R."/>
            <person name="Vives C."/>
            <person name="Morata J."/>
            <person name="Symeonidi A."/>
            <person name="Hiss M."/>
            <person name="Muchero W."/>
            <person name="Kamisugi Y."/>
            <person name="Saleh O."/>
            <person name="Blanc G."/>
            <person name="Decker E.L."/>
            <person name="van Gessel N."/>
            <person name="Grimwood J."/>
            <person name="Hayes R.D."/>
            <person name="Graham S.W."/>
            <person name="Gunter L.E."/>
            <person name="McDaniel S.F."/>
            <person name="Hoernstein S.N.W."/>
            <person name="Larsson A."/>
            <person name="Li F.W."/>
            <person name="Perroud P.F."/>
            <person name="Phillips J."/>
            <person name="Ranjan P."/>
            <person name="Rokshar D.S."/>
            <person name="Rothfels C.J."/>
            <person name="Schneider L."/>
            <person name="Shu S."/>
            <person name="Stevenson D.W."/>
            <person name="Thummler F."/>
            <person name="Tillich M."/>
            <person name="Villarreal Aguilar J.C."/>
            <person name="Widiez T."/>
            <person name="Wong G.K."/>
            <person name="Wymore A."/>
            <person name="Zhang Y."/>
            <person name="Zimmer A.D."/>
            <person name="Quatrano R.S."/>
            <person name="Mayer K.F.X."/>
            <person name="Goodstein D."/>
            <person name="Casacuberta J.M."/>
            <person name="Vandepoele K."/>
            <person name="Reski R."/>
            <person name="Cuming A.C."/>
            <person name="Tuskan G.A."/>
            <person name="Maumus F."/>
            <person name="Salse J."/>
            <person name="Schmutz J."/>
            <person name="Rensing S.A."/>
        </authorList>
    </citation>
    <scope>NUCLEOTIDE SEQUENCE [LARGE SCALE GENOMIC DNA]</scope>
    <source>
        <strain evidence="6 7">cv. Gransden 2004</strain>
    </source>
</reference>
<dbReference type="EnsemblPlants" id="Pp3c17_19520V3.1">
    <property type="protein sequence ID" value="Pp3c17_19520V3.1"/>
    <property type="gene ID" value="Pp3c17_19520"/>
</dbReference>
<dbReference type="Pfam" id="PF00271">
    <property type="entry name" value="Helicase_C"/>
    <property type="match status" value="1"/>
</dbReference>
<evidence type="ECO:0000313" key="6">
    <source>
        <dbReference type="EnsemblPlants" id="Pp3c17_19520V3.1"/>
    </source>
</evidence>
<dbReference type="GO" id="GO:0045944">
    <property type="term" value="P:positive regulation of transcription by RNA polymerase II"/>
    <property type="evidence" value="ECO:0000318"/>
    <property type="project" value="GO_Central"/>
</dbReference>
<evidence type="ECO:0008006" key="8">
    <source>
        <dbReference type="Google" id="ProtNLM"/>
    </source>
</evidence>
<feature type="compositionally biased region" description="Basic and acidic residues" evidence="2">
    <location>
        <begin position="162"/>
        <end position="175"/>
    </location>
</feature>
<feature type="compositionally biased region" description="Basic and acidic residues" evidence="2">
    <location>
        <begin position="56"/>
        <end position="70"/>
    </location>
</feature>
<evidence type="ECO:0000256" key="1">
    <source>
        <dbReference type="ARBA" id="ARBA00022801"/>
    </source>
</evidence>
<dbReference type="GO" id="GO:0140750">
    <property type="term" value="F:nucleosome array spacer activity"/>
    <property type="evidence" value="ECO:0000318"/>
    <property type="project" value="GO_Central"/>
</dbReference>
<dbReference type="STRING" id="3218.A0A2K1J4M6"/>
<dbReference type="CDD" id="cd18793">
    <property type="entry name" value="SF2_C_SNF"/>
    <property type="match status" value="1"/>
</dbReference>
<protein>
    <recommendedName>
        <fullName evidence="8">SNF2 family DNA-dependent ATPase</fullName>
    </recommendedName>
</protein>
<dbReference type="KEGG" id="ppp:112294534"/>
<dbReference type="InterPro" id="IPR014001">
    <property type="entry name" value="Helicase_ATP-bd"/>
</dbReference>
<dbReference type="Gramene" id="Pp3c17_19520V3.1">
    <property type="protein sequence ID" value="Pp3c17_19520V3.1"/>
    <property type="gene ID" value="Pp3c17_19520"/>
</dbReference>
<dbReference type="InterPro" id="IPR027417">
    <property type="entry name" value="P-loop_NTPase"/>
</dbReference>
<evidence type="ECO:0000259" key="4">
    <source>
        <dbReference type="PROSITE" id="PS51194"/>
    </source>
</evidence>
<evidence type="ECO:0000313" key="7">
    <source>
        <dbReference type="Proteomes" id="UP000006727"/>
    </source>
</evidence>
<dbReference type="InterPro" id="IPR049730">
    <property type="entry name" value="SNF2/RAD54-like_C"/>
</dbReference>
<dbReference type="PROSITE" id="PS51194">
    <property type="entry name" value="HELICASE_CTER"/>
    <property type="match status" value="1"/>
</dbReference>
<dbReference type="EMBL" id="ABEU02000017">
    <property type="protein sequence ID" value="PNR36476.1"/>
    <property type="molecule type" value="Genomic_DNA"/>
</dbReference>
<dbReference type="GO" id="GO:0003677">
    <property type="term" value="F:DNA binding"/>
    <property type="evidence" value="ECO:0000318"/>
    <property type="project" value="GO_Central"/>
</dbReference>
<reference evidence="5 7" key="1">
    <citation type="journal article" date="2008" name="Science">
        <title>The Physcomitrella genome reveals evolutionary insights into the conquest of land by plants.</title>
        <authorList>
            <person name="Rensing S."/>
            <person name="Lang D."/>
            <person name="Zimmer A."/>
            <person name="Terry A."/>
            <person name="Salamov A."/>
            <person name="Shapiro H."/>
            <person name="Nishiyama T."/>
            <person name="Perroud P.-F."/>
            <person name="Lindquist E."/>
            <person name="Kamisugi Y."/>
            <person name="Tanahashi T."/>
            <person name="Sakakibara K."/>
            <person name="Fujita T."/>
            <person name="Oishi K."/>
            <person name="Shin-I T."/>
            <person name="Kuroki Y."/>
            <person name="Toyoda A."/>
            <person name="Suzuki Y."/>
            <person name="Hashimoto A."/>
            <person name="Yamaguchi K."/>
            <person name="Sugano A."/>
            <person name="Kohara Y."/>
            <person name="Fujiyama A."/>
            <person name="Anterola A."/>
            <person name="Aoki S."/>
            <person name="Ashton N."/>
            <person name="Barbazuk W.B."/>
            <person name="Barker E."/>
            <person name="Bennetzen J."/>
            <person name="Bezanilla M."/>
            <person name="Blankenship R."/>
            <person name="Cho S.H."/>
            <person name="Dutcher S."/>
            <person name="Estelle M."/>
            <person name="Fawcett J.A."/>
            <person name="Gundlach H."/>
            <person name="Hanada K."/>
            <person name="Heyl A."/>
            <person name="Hicks K.A."/>
            <person name="Hugh J."/>
            <person name="Lohr M."/>
            <person name="Mayer K."/>
            <person name="Melkozernov A."/>
            <person name="Murata T."/>
            <person name="Nelson D."/>
            <person name="Pils B."/>
            <person name="Prigge M."/>
            <person name="Reiss B."/>
            <person name="Renner T."/>
            <person name="Rombauts S."/>
            <person name="Rushton P."/>
            <person name="Sanderfoot A."/>
            <person name="Schween G."/>
            <person name="Shiu S.-H."/>
            <person name="Stueber K."/>
            <person name="Theodoulou F.L."/>
            <person name="Tu H."/>
            <person name="Van de Peer Y."/>
            <person name="Verrier P.J."/>
            <person name="Waters E."/>
            <person name="Wood A."/>
            <person name="Yang L."/>
            <person name="Cove D."/>
            <person name="Cuming A."/>
            <person name="Hasebe M."/>
            <person name="Lucas S."/>
            <person name="Mishler D.B."/>
            <person name="Reski R."/>
            <person name="Grigoriev I."/>
            <person name="Quatrano R.S."/>
            <person name="Boore J.L."/>
        </authorList>
    </citation>
    <scope>NUCLEOTIDE SEQUENCE [LARGE SCALE GENOMIC DNA]</scope>
    <source>
        <strain evidence="6 7">cv. Gransden 2004</strain>
    </source>
</reference>
<feature type="compositionally biased region" description="Basic and acidic residues" evidence="2">
    <location>
        <begin position="26"/>
        <end position="42"/>
    </location>
</feature>
<dbReference type="FunFam" id="3.40.50.10810:FF:000030">
    <property type="entry name" value="ATP-dependent DNA helicase DDM1"/>
    <property type="match status" value="1"/>
</dbReference>
<dbReference type="GO" id="GO:0003682">
    <property type="term" value="F:chromatin binding"/>
    <property type="evidence" value="ECO:0000318"/>
    <property type="project" value="GO_Central"/>
</dbReference>